<dbReference type="Proteomes" id="UP000030645">
    <property type="component" value="Unassembled WGS sequence"/>
</dbReference>
<dbReference type="GO" id="GO:0006281">
    <property type="term" value="P:DNA repair"/>
    <property type="evidence" value="ECO:0007669"/>
    <property type="project" value="InterPro"/>
</dbReference>
<evidence type="ECO:0000256" key="3">
    <source>
        <dbReference type="ARBA" id="ARBA00022763"/>
    </source>
</evidence>
<evidence type="ECO:0000313" key="8">
    <source>
        <dbReference type="Proteomes" id="UP000030645"/>
    </source>
</evidence>
<dbReference type="EMBL" id="KE344356">
    <property type="protein sequence ID" value="EXB58156.1"/>
    <property type="molecule type" value="Genomic_DNA"/>
</dbReference>
<dbReference type="GO" id="GO:0005634">
    <property type="term" value="C:nucleus"/>
    <property type="evidence" value="ECO:0007669"/>
    <property type="project" value="UniProtKB-SubCell"/>
</dbReference>
<dbReference type="AlphaFoldDB" id="W9QY76"/>
<keyword evidence="6" id="KW-0131">Cell cycle</keyword>
<comment type="subcellular location">
    <subcellularLocation>
        <location evidence="1">Nucleus</location>
    </subcellularLocation>
</comment>
<evidence type="ECO:0000256" key="1">
    <source>
        <dbReference type="ARBA" id="ARBA00004123"/>
    </source>
</evidence>
<evidence type="ECO:0000313" key="7">
    <source>
        <dbReference type="EMBL" id="EXB58156.1"/>
    </source>
</evidence>
<evidence type="ECO:0000256" key="4">
    <source>
        <dbReference type="ARBA" id="ARBA00022840"/>
    </source>
</evidence>
<dbReference type="STRING" id="981085.W9QY76"/>
<gene>
    <name evidence="7" type="ORF">L484_026357</name>
</gene>
<dbReference type="InterPro" id="IPR004582">
    <property type="entry name" value="Checkpoint_prot_Rad17_Rad24"/>
</dbReference>
<keyword evidence="5" id="KW-0539">Nucleus</keyword>
<reference evidence="8" key="1">
    <citation type="submission" date="2013-01" db="EMBL/GenBank/DDBJ databases">
        <title>Draft Genome Sequence of a Mulberry Tree, Morus notabilis C.K. Schneid.</title>
        <authorList>
            <person name="He N."/>
            <person name="Zhao S."/>
        </authorList>
    </citation>
    <scope>NUCLEOTIDE SEQUENCE</scope>
</reference>
<keyword evidence="4" id="KW-0067">ATP-binding</keyword>
<proteinExistence type="predicted"/>
<dbReference type="PANTHER" id="PTHR12172:SF1">
    <property type="entry name" value="P-LOOP CONTAINING NUCLEOSIDE TRIPHOSPHATE HYDROLASES SUPERFAMILY PROTEIN"/>
    <property type="match status" value="1"/>
</dbReference>
<organism evidence="7 8">
    <name type="scientific">Morus notabilis</name>
    <dbReference type="NCBI Taxonomy" id="981085"/>
    <lineage>
        <taxon>Eukaryota</taxon>
        <taxon>Viridiplantae</taxon>
        <taxon>Streptophyta</taxon>
        <taxon>Embryophyta</taxon>
        <taxon>Tracheophyta</taxon>
        <taxon>Spermatophyta</taxon>
        <taxon>Magnoliopsida</taxon>
        <taxon>eudicotyledons</taxon>
        <taxon>Gunneridae</taxon>
        <taxon>Pentapetalae</taxon>
        <taxon>rosids</taxon>
        <taxon>fabids</taxon>
        <taxon>Rosales</taxon>
        <taxon>Moraceae</taxon>
        <taxon>Moreae</taxon>
        <taxon>Morus</taxon>
    </lineage>
</organism>
<keyword evidence="3" id="KW-0227">DNA damage</keyword>
<keyword evidence="8" id="KW-1185">Reference proteome</keyword>
<dbReference type="GO" id="GO:0003682">
    <property type="term" value="F:chromatin binding"/>
    <property type="evidence" value="ECO:0007669"/>
    <property type="project" value="TreeGrafter"/>
</dbReference>
<evidence type="ECO:0000256" key="5">
    <source>
        <dbReference type="ARBA" id="ARBA00023242"/>
    </source>
</evidence>
<dbReference type="eggNOG" id="KOG1968">
    <property type="taxonomic scope" value="Eukaryota"/>
</dbReference>
<sequence>MDEKLQNCSEAAGCIPINDEWKSLYVSCVPESTFLPETEIYNGAEVHLRDTMEEVLVSNRLLVEADYLDISKSEIQKDSDTFQSNQHVAEFCELEEVDDSQNEHVEAVAIENQVMDESSHMDFHRLSKYVEKPKSLVVTDLVQKSWNKLRVCRADLAQYVRSEEQQHLQIVKLTDEVSNLISETDVLLSNCQPLTGDSLEPSMIPSGESDAYSLYDKWLLASTIAQHGFCFYAKNIAAVGSTIGCETTVDLASELLASATDMMALGKLAGHGMISSLNTCSGRISGSLEKTDISSSRNATMHGGHRDRDVGIASLGAGPETHSLATPVLGLNGPLPPTLGLSSTLSSLTRGLYPFVQEASKFLDWCCSGARYLKTANASNLTPALSDHAI</sequence>
<dbReference type="GO" id="GO:0003689">
    <property type="term" value="F:DNA clamp loader activity"/>
    <property type="evidence" value="ECO:0007669"/>
    <property type="project" value="TreeGrafter"/>
</dbReference>
<evidence type="ECO:0000256" key="2">
    <source>
        <dbReference type="ARBA" id="ARBA00022741"/>
    </source>
</evidence>
<dbReference type="GO" id="GO:0000077">
    <property type="term" value="P:DNA damage checkpoint signaling"/>
    <property type="evidence" value="ECO:0007669"/>
    <property type="project" value="TreeGrafter"/>
</dbReference>
<evidence type="ECO:0000256" key="6">
    <source>
        <dbReference type="ARBA" id="ARBA00023306"/>
    </source>
</evidence>
<dbReference type="GO" id="GO:0033314">
    <property type="term" value="P:mitotic DNA replication checkpoint signaling"/>
    <property type="evidence" value="ECO:0007669"/>
    <property type="project" value="TreeGrafter"/>
</dbReference>
<keyword evidence="2" id="KW-0547">Nucleotide-binding</keyword>
<protein>
    <submittedName>
        <fullName evidence="7">Uncharacterized protein</fullName>
    </submittedName>
</protein>
<name>W9QY76_9ROSA</name>
<accession>W9QY76</accession>
<dbReference type="GO" id="GO:0005524">
    <property type="term" value="F:ATP binding"/>
    <property type="evidence" value="ECO:0007669"/>
    <property type="project" value="UniProtKB-KW"/>
</dbReference>
<dbReference type="PANTHER" id="PTHR12172">
    <property type="entry name" value="CELL CYCLE CHECKPOINT PROTEIN RAD17"/>
    <property type="match status" value="1"/>
</dbReference>